<accession>A0A0G1B4D3</accession>
<dbReference type="Proteomes" id="UP000034160">
    <property type="component" value="Unassembled WGS sequence"/>
</dbReference>
<dbReference type="PANTHER" id="PTHR46401:SF2">
    <property type="entry name" value="GLYCOSYLTRANSFERASE WBBK-RELATED"/>
    <property type="match status" value="1"/>
</dbReference>
<evidence type="ECO:0000259" key="3">
    <source>
        <dbReference type="Pfam" id="PF13439"/>
    </source>
</evidence>
<comment type="caution">
    <text evidence="4">The sequence shown here is derived from an EMBL/GenBank/DDBJ whole genome shotgun (WGS) entry which is preliminary data.</text>
</comment>
<evidence type="ECO:0000256" key="1">
    <source>
        <dbReference type="ARBA" id="ARBA00022679"/>
    </source>
</evidence>
<feature type="domain" description="Glycosyl transferase family 1" evidence="2">
    <location>
        <begin position="197"/>
        <end position="352"/>
    </location>
</feature>
<keyword evidence="1" id="KW-0808">Transferase</keyword>
<dbReference type="AlphaFoldDB" id="A0A0G1B4D3"/>
<proteinExistence type="predicted"/>
<sequence>MRIGIDASRAFVQERTGTEEYSYQLISNLMQLPEAKEHEWILYVKPNAQYSILNAQLTSNFKFKIINLPYLWTQIGLAARTWVDKLDVLWIPAHTLPVLRKPSIKTIVTIHGIEYEWLPQFENKLQRWYLPLSTKYAVMSASRIIAVSEFTKKQLVERLRADSEKIEVVHEGVSSTPLSDLPPKLGGRRKWGVLKKYGLKSKKYILFIGTVQPRKNLVRLIKAFSRLNPKRYALVIAGKLGWNYQDVLDEINNSIVKDQIVIVGYINNIERDTLLYNALVYVQPSITEGFGLPILEAFAAGLPILSSNGGALPEVVGDAGLLFDPLDQLDLFDKLAKIISNPKLRKLLITRGFLRIQEFSWKKAAKKTYSILISTHSKQHILGA</sequence>
<dbReference type="CDD" id="cd03809">
    <property type="entry name" value="GT4_MtfB-like"/>
    <property type="match status" value="1"/>
</dbReference>
<dbReference type="InterPro" id="IPR001296">
    <property type="entry name" value="Glyco_trans_1"/>
</dbReference>
<dbReference type="STRING" id="1618356.UU93_C0007G0013"/>
<dbReference type="GO" id="GO:0016757">
    <property type="term" value="F:glycosyltransferase activity"/>
    <property type="evidence" value="ECO:0007669"/>
    <property type="project" value="InterPro"/>
</dbReference>
<dbReference type="Pfam" id="PF13439">
    <property type="entry name" value="Glyco_transf_4"/>
    <property type="match status" value="1"/>
</dbReference>
<gene>
    <name evidence="4" type="ORF">UU93_C0007G0013</name>
</gene>
<dbReference type="SUPFAM" id="SSF53756">
    <property type="entry name" value="UDP-Glycosyltransferase/glycogen phosphorylase"/>
    <property type="match status" value="1"/>
</dbReference>
<evidence type="ECO:0000313" key="5">
    <source>
        <dbReference type="Proteomes" id="UP000034160"/>
    </source>
</evidence>
<dbReference type="Pfam" id="PF00534">
    <property type="entry name" value="Glycos_transf_1"/>
    <property type="match status" value="1"/>
</dbReference>
<reference evidence="4 5" key="1">
    <citation type="journal article" date="2015" name="Nature">
        <title>rRNA introns, odd ribosomes, and small enigmatic genomes across a large radiation of phyla.</title>
        <authorList>
            <person name="Brown C.T."/>
            <person name="Hug L.A."/>
            <person name="Thomas B.C."/>
            <person name="Sharon I."/>
            <person name="Castelle C.J."/>
            <person name="Singh A."/>
            <person name="Wilkins M.J."/>
            <person name="Williams K.H."/>
            <person name="Banfield J.F."/>
        </authorList>
    </citation>
    <scope>NUCLEOTIDE SEQUENCE [LARGE SCALE GENOMIC DNA]</scope>
</reference>
<dbReference type="Gene3D" id="3.40.50.2000">
    <property type="entry name" value="Glycogen Phosphorylase B"/>
    <property type="match status" value="2"/>
</dbReference>
<protein>
    <recommendedName>
        <fullName evidence="6">Glycosyl transferase group 1</fullName>
    </recommendedName>
</protein>
<dbReference type="PANTHER" id="PTHR46401">
    <property type="entry name" value="GLYCOSYLTRANSFERASE WBBK-RELATED"/>
    <property type="match status" value="1"/>
</dbReference>
<organism evidence="4 5">
    <name type="scientific">Candidatus Amesbacteria bacterium GW2011_GWA2_42_12</name>
    <dbReference type="NCBI Taxonomy" id="1618356"/>
    <lineage>
        <taxon>Bacteria</taxon>
        <taxon>Candidatus Amesiibacteriota</taxon>
    </lineage>
</organism>
<dbReference type="GO" id="GO:0009103">
    <property type="term" value="P:lipopolysaccharide biosynthetic process"/>
    <property type="evidence" value="ECO:0007669"/>
    <property type="project" value="TreeGrafter"/>
</dbReference>
<evidence type="ECO:0000259" key="2">
    <source>
        <dbReference type="Pfam" id="PF00534"/>
    </source>
</evidence>
<name>A0A0G1B4D3_9BACT</name>
<feature type="domain" description="Glycosyltransferase subfamily 4-like N-terminal" evidence="3">
    <location>
        <begin position="79"/>
        <end position="174"/>
    </location>
</feature>
<evidence type="ECO:0000313" key="4">
    <source>
        <dbReference type="EMBL" id="KKS32408.1"/>
    </source>
</evidence>
<evidence type="ECO:0008006" key="6">
    <source>
        <dbReference type="Google" id="ProtNLM"/>
    </source>
</evidence>
<dbReference type="EMBL" id="LCCN01000007">
    <property type="protein sequence ID" value="KKS32408.1"/>
    <property type="molecule type" value="Genomic_DNA"/>
</dbReference>
<dbReference type="InterPro" id="IPR028098">
    <property type="entry name" value="Glyco_trans_4-like_N"/>
</dbReference>